<feature type="domain" description="Chorismate mutase" evidence="4">
    <location>
        <begin position="267"/>
        <end position="358"/>
    </location>
</feature>
<dbReference type="InterPro" id="IPR002701">
    <property type="entry name" value="CM_II_prokaryot"/>
</dbReference>
<protein>
    <recommendedName>
        <fullName evidence="1">chorismate mutase</fullName>
        <ecNumber evidence="1">5.4.99.5</ecNumber>
    </recommendedName>
</protein>
<dbReference type="Gene3D" id="3.20.20.70">
    <property type="entry name" value="Aldolase class I"/>
    <property type="match status" value="1"/>
</dbReference>
<dbReference type="InterPro" id="IPR052899">
    <property type="entry name" value="Class-I_DAHP_synthase"/>
</dbReference>
<dbReference type="SUPFAM" id="SSF48600">
    <property type="entry name" value="Chorismate mutase II"/>
    <property type="match status" value="1"/>
</dbReference>
<dbReference type="SUPFAM" id="SSF51569">
    <property type="entry name" value="Aldolase"/>
    <property type="match status" value="1"/>
</dbReference>
<organism evidence="5 6">
    <name type="scientific">Zunongwangia pacifica</name>
    <dbReference type="NCBI Taxonomy" id="2911062"/>
    <lineage>
        <taxon>Bacteria</taxon>
        <taxon>Pseudomonadati</taxon>
        <taxon>Bacteroidota</taxon>
        <taxon>Flavobacteriia</taxon>
        <taxon>Flavobacteriales</taxon>
        <taxon>Flavobacteriaceae</taxon>
        <taxon>Zunongwangia</taxon>
    </lineage>
</organism>
<dbReference type="EC" id="5.4.99.5" evidence="1"/>
<evidence type="ECO:0000256" key="1">
    <source>
        <dbReference type="ARBA" id="ARBA00012404"/>
    </source>
</evidence>
<proteinExistence type="predicted"/>
<dbReference type="Proteomes" id="UP001139521">
    <property type="component" value="Unassembled WGS sequence"/>
</dbReference>
<accession>A0A9X1ZTK9</accession>
<keyword evidence="6" id="KW-1185">Reference proteome</keyword>
<dbReference type="Gene3D" id="1.20.59.10">
    <property type="entry name" value="Chorismate mutase"/>
    <property type="match status" value="1"/>
</dbReference>
<evidence type="ECO:0000313" key="6">
    <source>
        <dbReference type="Proteomes" id="UP001139521"/>
    </source>
</evidence>
<evidence type="ECO:0000313" key="5">
    <source>
        <dbReference type="EMBL" id="MCL6219906.1"/>
    </source>
</evidence>
<gene>
    <name evidence="5" type="ORF">L1967_16555</name>
</gene>
<comment type="caution">
    <text evidence="5">The sequence shown here is derived from an EMBL/GenBank/DDBJ whole genome shotgun (WGS) entry which is preliminary data.</text>
</comment>
<dbReference type="PANTHER" id="PTHR43018:SF1">
    <property type="entry name" value="PROTEIN AROA(G)"/>
    <property type="match status" value="1"/>
</dbReference>
<name>A0A9X1ZTK9_9FLAO</name>
<dbReference type="Pfam" id="PF01817">
    <property type="entry name" value="CM_2"/>
    <property type="match status" value="1"/>
</dbReference>
<evidence type="ECO:0000259" key="4">
    <source>
        <dbReference type="PROSITE" id="PS51168"/>
    </source>
</evidence>
<dbReference type="SMART" id="SM00830">
    <property type="entry name" value="CM_2"/>
    <property type="match status" value="1"/>
</dbReference>
<dbReference type="InterPro" id="IPR013785">
    <property type="entry name" value="Aldolase_TIM"/>
</dbReference>
<dbReference type="AlphaFoldDB" id="A0A9X1ZTK9"/>
<sequence>MENKKELRNWLDAFGLDHPLVIAGPCSAETEEQVLKIAHQLKDTDATVLRAGIWKPRTRPGNFEGVGALGLKWLQKAKEETGMLTTTEVANPHHVELALKHDIDILWIGARTTVSPFIIQEIADALKGTDKPVLIKNPVNPDLALWLGAVERMYTADIKNLGVIHRGFSSYEKSKYRNNPEWQIAIELQNKFPDLPLILDPSHIAGRRDIIFDLCQTALDLNFDGLMVETHWDPDNAWSDAKQQITPATLVQIMKDLKIRKEVSESEDYQNKLQNLRAKIDIADNQLIELLAKRMKISEDIGHVKKSQNVAILQTKRWNEILGKMVLEGEQHGLSEEFVLKLFKAVHQESINHQQAILDS</sequence>
<reference evidence="5" key="1">
    <citation type="submission" date="2022-01" db="EMBL/GenBank/DDBJ databases">
        <title>Genome sequencing of Zunongwangia sp. M21534 genome.</title>
        <authorList>
            <person name="Chen Y."/>
            <person name="Dong C."/>
            <person name="Shao Z."/>
        </authorList>
    </citation>
    <scope>NUCLEOTIDE SEQUENCE</scope>
    <source>
        <strain evidence="5">MCCC M21534</strain>
    </source>
</reference>
<dbReference type="PANTHER" id="PTHR43018">
    <property type="entry name" value="PHOSPHO-2-DEHYDRO-3-DEOXYHEPTONATE ALDOLASE"/>
    <property type="match status" value="1"/>
</dbReference>
<dbReference type="GO" id="GO:0016740">
    <property type="term" value="F:transferase activity"/>
    <property type="evidence" value="ECO:0007669"/>
    <property type="project" value="UniProtKB-KW"/>
</dbReference>
<dbReference type="InterPro" id="IPR036263">
    <property type="entry name" value="Chorismate_II_sf"/>
</dbReference>
<feature type="coiled-coil region" evidence="3">
    <location>
        <begin position="259"/>
        <end position="293"/>
    </location>
</feature>
<dbReference type="Pfam" id="PF00793">
    <property type="entry name" value="DAHP_synth_1"/>
    <property type="match status" value="1"/>
</dbReference>
<evidence type="ECO:0000256" key="3">
    <source>
        <dbReference type="SAM" id="Coils"/>
    </source>
</evidence>
<dbReference type="GO" id="GO:0046417">
    <property type="term" value="P:chorismate metabolic process"/>
    <property type="evidence" value="ECO:0007669"/>
    <property type="project" value="InterPro"/>
</dbReference>
<evidence type="ECO:0000256" key="2">
    <source>
        <dbReference type="ARBA" id="ARBA00022679"/>
    </source>
</evidence>
<dbReference type="InterPro" id="IPR036979">
    <property type="entry name" value="CM_dom_sf"/>
</dbReference>
<dbReference type="EMBL" id="JAKHSK010000028">
    <property type="protein sequence ID" value="MCL6219906.1"/>
    <property type="molecule type" value="Genomic_DNA"/>
</dbReference>
<dbReference type="InterPro" id="IPR006218">
    <property type="entry name" value="DAHP1/KDSA"/>
</dbReference>
<keyword evidence="2" id="KW-0808">Transferase</keyword>
<keyword evidence="3" id="KW-0175">Coiled coil</keyword>
<dbReference type="PROSITE" id="PS51168">
    <property type="entry name" value="CHORISMATE_MUT_2"/>
    <property type="match status" value="1"/>
</dbReference>
<dbReference type="RefSeq" id="WP_249602615.1">
    <property type="nucleotide sequence ID" value="NZ_JAKHSK010000028.1"/>
</dbReference>
<dbReference type="GO" id="GO:0004106">
    <property type="term" value="F:chorismate mutase activity"/>
    <property type="evidence" value="ECO:0007669"/>
    <property type="project" value="UniProtKB-EC"/>
</dbReference>